<dbReference type="RefSeq" id="WP_366233427.1">
    <property type="nucleotide sequence ID" value="NZ_JBFBMH010000035.1"/>
</dbReference>
<evidence type="ECO:0000313" key="1">
    <source>
        <dbReference type="EMBL" id="MEW1976559.1"/>
    </source>
</evidence>
<sequence length="173" mass="19879">MRLVFCGWFLLTVIHQFTKGRNFTSRVDPFMMYLPLWTFFGPIPGTTDSEIAFRFADERGNRSEWRHLDLYEPRRITHLIIHRNRRLEKTVFDAVAQIQRLMSSDVAGDRISASPPYIVLLSVVLATAPLPDEARKVQFMIVQSSGVDQNVLDAMPIFASAFHTVPQKELAKQ</sequence>
<name>A0ABV3LKZ4_9MICO</name>
<dbReference type="Proteomes" id="UP001553715">
    <property type="component" value="Unassembled WGS sequence"/>
</dbReference>
<comment type="caution">
    <text evidence="1">The sequence shown here is derived from an EMBL/GenBank/DDBJ whole genome shotgun (WGS) entry which is preliminary data.</text>
</comment>
<gene>
    <name evidence="1" type="ORF">AB0301_16005</name>
</gene>
<protein>
    <submittedName>
        <fullName evidence="1">Uncharacterized protein</fullName>
    </submittedName>
</protein>
<organism evidence="1 2">
    <name type="scientific">Microbacterium profundi</name>
    <dbReference type="NCBI Taxonomy" id="450380"/>
    <lineage>
        <taxon>Bacteria</taxon>
        <taxon>Bacillati</taxon>
        <taxon>Actinomycetota</taxon>
        <taxon>Actinomycetes</taxon>
        <taxon>Micrococcales</taxon>
        <taxon>Microbacteriaceae</taxon>
        <taxon>Microbacterium</taxon>
    </lineage>
</organism>
<reference evidence="1 2" key="1">
    <citation type="submission" date="2024-06" db="EMBL/GenBank/DDBJ databases">
        <title>The Natural Products Discovery Center: Release of the First 8490 Sequenced Strains for Exploring Actinobacteria Biosynthetic Diversity.</title>
        <authorList>
            <person name="Kalkreuter E."/>
            <person name="Kautsar S.A."/>
            <person name="Yang D."/>
            <person name="Bader C.D."/>
            <person name="Teijaro C.N."/>
            <person name="Fluegel L."/>
            <person name="Davis C.M."/>
            <person name="Simpson J.R."/>
            <person name="Lauterbach L."/>
            <person name="Steele A.D."/>
            <person name="Gui C."/>
            <person name="Meng S."/>
            <person name="Li G."/>
            <person name="Viehrig K."/>
            <person name="Ye F."/>
            <person name="Su P."/>
            <person name="Kiefer A.F."/>
            <person name="Nichols A."/>
            <person name="Cepeda A.J."/>
            <person name="Yan W."/>
            <person name="Fan B."/>
            <person name="Jiang Y."/>
            <person name="Adhikari A."/>
            <person name="Zheng C.-J."/>
            <person name="Schuster L."/>
            <person name="Cowan T.M."/>
            <person name="Smanski M.J."/>
            <person name="Chevrette M.G."/>
            <person name="De Carvalho L.P.S."/>
            <person name="Shen B."/>
        </authorList>
    </citation>
    <scope>NUCLEOTIDE SEQUENCE [LARGE SCALE GENOMIC DNA]</scope>
    <source>
        <strain evidence="1 2">NPDC077434</strain>
    </source>
</reference>
<dbReference type="EMBL" id="JBFBMH010000035">
    <property type="protein sequence ID" value="MEW1976559.1"/>
    <property type="molecule type" value="Genomic_DNA"/>
</dbReference>
<keyword evidence="2" id="KW-1185">Reference proteome</keyword>
<accession>A0ABV3LKZ4</accession>
<proteinExistence type="predicted"/>
<evidence type="ECO:0000313" key="2">
    <source>
        <dbReference type="Proteomes" id="UP001553715"/>
    </source>
</evidence>